<comment type="caution">
    <text evidence="1">The sequence shown here is derived from an EMBL/GenBank/DDBJ whole genome shotgun (WGS) entry which is preliminary data.</text>
</comment>
<dbReference type="InterPro" id="IPR036397">
    <property type="entry name" value="RNaseH_sf"/>
</dbReference>
<accession>A0A4Y2CJ06</accession>
<dbReference type="AlphaFoldDB" id="A0A4Y2CJ06"/>
<dbReference type="Gene3D" id="3.30.420.10">
    <property type="entry name" value="Ribonuclease H-like superfamily/Ribonuclease H"/>
    <property type="match status" value="1"/>
</dbReference>
<protein>
    <submittedName>
        <fullName evidence="1">Uncharacterized protein</fullName>
    </submittedName>
</protein>
<dbReference type="EMBL" id="BGPR01000196">
    <property type="protein sequence ID" value="GBM03914.1"/>
    <property type="molecule type" value="Genomic_DNA"/>
</dbReference>
<dbReference type="Proteomes" id="UP000499080">
    <property type="component" value="Unassembled WGS sequence"/>
</dbReference>
<evidence type="ECO:0000313" key="2">
    <source>
        <dbReference type="Proteomes" id="UP000499080"/>
    </source>
</evidence>
<organism evidence="1 2">
    <name type="scientific">Araneus ventricosus</name>
    <name type="common">Orbweaver spider</name>
    <name type="synonym">Epeira ventricosa</name>
    <dbReference type="NCBI Taxonomy" id="182803"/>
    <lineage>
        <taxon>Eukaryota</taxon>
        <taxon>Metazoa</taxon>
        <taxon>Ecdysozoa</taxon>
        <taxon>Arthropoda</taxon>
        <taxon>Chelicerata</taxon>
        <taxon>Arachnida</taxon>
        <taxon>Araneae</taxon>
        <taxon>Araneomorphae</taxon>
        <taxon>Entelegynae</taxon>
        <taxon>Araneoidea</taxon>
        <taxon>Araneidae</taxon>
        <taxon>Araneus</taxon>
    </lineage>
</organism>
<evidence type="ECO:0000313" key="1">
    <source>
        <dbReference type="EMBL" id="GBM03914.1"/>
    </source>
</evidence>
<dbReference type="OrthoDB" id="6514389at2759"/>
<sequence length="108" mass="12182">MRWLSQEYLAKCTIHTDSQSSLKVLAALQQNSTISREILNIWSSLTTEVAISWIDRNRYSGVLGNEVPDQLARQGTHGSTLNITSHIDLPKSCLKKISKSVSLIWQDR</sequence>
<proteinExistence type="predicted"/>
<reference evidence="1 2" key="1">
    <citation type="journal article" date="2019" name="Sci. Rep.">
        <title>Orb-weaving spider Araneus ventricosus genome elucidates the spidroin gene catalogue.</title>
        <authorList>
            <person name="Kono N."/>
            <person name="Nakamura H."/>
            <person name="Ohtoshi R."/>
            <person name="Moran D.A.P."/>
            <person name="Shinohara A."/>
            <person name="Yoshida Y."/>
            <person name="Fujiwara M."/>
            <person name="Mori M."/>
            <person name="Tomita M."/>
            <person name="Arakawa K."/>
        </authorList>
    </citation>
    <scope>NUCLEOTIDE SEQUENCE [LARGE SCALE GENOMIC DNA]</scope>
</reference>
<dbReference type="GO" id="GO:0003676">
    <property type="term" value="F:nucleic acid binding"/>
    <property type="evidence" value="ECO:0007669"/>
    <property type="project" value="InterPro"/>
</dbReference>
<keyword evidence="2" id="KW-1185">Reference proteome</keyword>
<name>A0A4Y2CJ06_ARAVE</name>
<gene>
    <name evidence="1" type="ORF">AVEN_185409_1</name>
</gene>